<gene>
    <name evidence="1" type="ORF">CALMAC_LOCUS12001</name>
</gene>
<dbReference type="OrthoDB" id="6785033at2759"/>
<keyword evidence="2" id="KW-1185">Reference proteome</keyword>
<dbReference type="AlphaFoldDB" id="A0A653CUK5"/>
<dbReference type="Proteomes" id="UP000410492">
    <property type="component" value="Unassembled WGS sequence"/>
</dbReference>
<organism evidence="1 2">
    <name type="scientific">Callosobruchus maculatus</name>
    <name type="common">Southern cowpea weevil</name>
    <name type="synonym">Pulse bruchid</name>
    <dbReference type="NCBI Taxonomy" id="64391"/>
    <lineage>
        <taxon>Eukaryota</taxon>
        <taxon>Metazoa</taxon>
        <taxon>Ecdysozoa</taxon>
        <taxon>Arthropoda</taxon>
        <taxon>Hexapoda</taxon>
        <taxon>Insecta</taxon>
        <taxon>Pterygota</taxon>
        <taxon>Neoptera</taxon>
        <taxon>Endopterygota</taxon>
        <taxon>Coleoptera</taxon>
        <taxon>Polyphaga</taxon>
        <taxon>Cucujiformia</taxon>
        <taxon>Chrysomeloidea</taxon>
        <taxon>Chrysomelidae</taxon>
        <taxon>Bruchinae</taxon>
        <taxon>Bruchini</taxon>
        <taxon>Callosobruchus</taxon>
    </lineage>
</organism>
<reference evidence="1 2" key="1">
    <citation type="submission" date="2019-01" db="EMBL/GenBank/DDBJ databases">
        <authorList>
            <person name="Sayadi A."/>
        </authorList>
    </citation>
    <scope>NUCLEOTIDE SEQUENCE [LARGE SCALE GENOMIC DNA]</scope>
</reference>
<evidence type="ECO:0000313" key="2">
    <source>
        <dbReference type="Proteomes" id="UP000410492"/>
    </source>
</evidence>
<sequence>MNGHTCTELHDGVRNRRVKSSSDRFFGTTVNTTVFRHTRTEMSVIGWHDVQT</sequence>
<name>A0A653CUK5_CALMS</name>
<accession>A0A653CUK5</accession>
<dbReference type="EMBL" id="CAACVG010008948">
    <property type="protein sequence ID" value="VEN51605.1"/>
    <property type="molecule type" value="Genomic_DNA"/>
</dbReference>
<protein>
    <submittedName>
        <fullName evidence="1">Uncharacterized protein</fullName>
    </submittedName>
</protein>
<evidence type="ECO:0000313" key="1">
    <source>
        <dbReference type="EMBL" id="VEN51605.1"/>
    </source>
</evidence>
<proteinExistence type="predicted"/>